<name>A0A645DRI7_9ZZZZ</name>
<organism evidence="2">
    <name type="scientific">bioreactor metagenome</name>
    <dbReference type="NCBI Taxonomy" id="1076179"/>
    <lineage>
        <taxon>unclassified sequences</taxon>
        <taxon>metagenomes</taxon>
        <taxon>ecological metagenomes</taxon>
    </lineage>
</organism>
<dbReference type="EMBL" id="VSSQ01038396">
    <property type="protein sequence ID" value="MPM91323.1"/>
    <property type="molecule type" value="Genomic_DNA"/>
</dbReference>
<sequence length="131" mass="15035">MKSPEEIQKAIDCNEVEVKRLEGEILSIVAQLEEAKVVARQTGDYESNLDWRKSAKYALHSKKLQRRNLNKDISSLKLELSKATKKRDKAERNASIERNFVSAAKEVLSDTVFHALLEEAYRRSDKEEPTC</sequence>
<feature type="coiled-coil region" evidence="1">
    <location>
        <begin position="59"/>
        <end position="93"/>
    </location>
</feature>
<evidence type="ECO:0000256" key="1">
    <source>
        <dbReference type="SAM" id="Coils"/>
    </source>
</evidence>
<keyword evidence="1" id="KW-0175">Coiled coil</keyword>
<dbReference type="AlphaFoldDB" id="A0A645DRI7"/>
<reference evidence="2" key="1">
    <citation type="submission" date="2019-08" db="EMBL/GenBank/DDBJ databases">
        <authorList>
            <person name="Kucharzyk K."/>
            <person name="Murdoch R.W."/>
            <person name="Higgins S."/>
            <person name="Loffler F."/>
        </authorList>
    </citation>
    <scope>NUCLEOTIDE SEQUENCE</scope>
</reference>
<accession>A0A645DRI7</accession>
<evidence type="ECO:0000313" key="2">
    <source>
        <dbReference type="EMBL" id="MPM91323.1"/>
    </source>
</evidence>
<comment type="caution">
    <text evidence="2">The sequence shown here is derived from an EMBL/GenBank/DDBJ whole genome shotgun (WGS) entry which is preliminary data.</text>
</comment>
<gene>
    <name evidence="2" type="ORF">SDC9_138451</name>
</gene>
<proteinExistence type="predicted"/>
<protein>
    <submittedName>
        <fullName evidence="2">Uncharacterized protein</fullName>
    </submittedName>
</protein>